<dbReference type="PANTHER" id="PTHR21324">
    <property type="entry name" value="FASTING-INDUCIBLE INTEGRAL MEMBRANE PROTEIN TM6P1-RELATED"/>
    <property type="match status" value="1"/>
</dbReference>
<dbReference type="AlphaFoldDB" id="A0A811KFY4"/>
<sequence>MDCEKSISRSVTMSTIQTPSKFEKVWTPVFPVLSAFFGILSFIVGYIISVANDHEEAWFSFISDGGSLKPESCIFGILLNFSAFFWFLTCFFPPLPVDPVRSFPSWSTDKVPDHNIHHVGIGRTIRYWDFCCSQFPRKCHSYGTWSWGYVGFLWRVFMAMVVTGALTLHEVCLIGRPFVRNLADGTKPPKPDFPKDTGIFRYKPDHFEYLNHLIAALSEWVLGVGFFIIIASLCYELSIFEVNTMTKEEHKHLAEETRKPVLVSCTFKDETDSQSS</sequence>
<evidence type="ECO:0000256" key="1">
    <source>
        <dbReference type="ARBA" id="ARBA00004127"/>
    </source>
</evidence>
<feature type="transmembrane region" description="Helical" evidence="6">
    <location>
        <begin position="29"/>
        <end position="51"/>
    </location>
</feature>
<keyword evidence="5 6" id="KW-0472">Membrane</keyword>
<dbReference type="EMBL" id="CAJFDH010000003">
    <property type="protein sequence ID" value="CAD5214256.1"/>
    <property type="molecule type" value="Genomic_DNA"/>
</dbReference>
<keyword evidence="3 6" id="KW-0812">Transmembrane</keyword>
<keyword evidence="4 6" id="KW-1133">Transmembrane helix</keyword>
<evidence type="ECO:0000313" key="9">
    <source>
        <dbReference type="Proteomes" id="UP000614601"/>
    </source>
</evidence>
<evidence type="ECO:0000256" key="3">
    <source>
        <dbReference type="ARBA" id="ARBA00022692"/>
    </source>
</evidence>
<comment type="similarity">
    <text evidence="2">Belongs to the DRAM/TMEM150 family.</text>
</comment>
<accession>A0A811KFY4</accession>
<dbReference type="Pfam" id="PF10277">
    <property type="entry name" value="Frag1"/>
    <property type="match status" value="1"/>
</dbReference>
<dbReference type="InterPro" id="IPR019402">
    <property type="entry name" value="CWH43_N"/>
</dbReference>
<organism evidence="8 9">
    <name type="scientific">Bursaphelenchus okinawaensis</name>
    <dbReference type="NCBI Taxonomy" id="465554"/>
    <lineage>
        <taxon>Eukaryota</taxon>
        <taxon>Metazoa</taxon>
        <taxon>Ecdysozoa</taxon>
        <taxon>Nematoda</taxon>
        <taxon>Chromadorea</taxon>
        <taxon>Rhabditida</taxon>
        <taxon>Tylenchina</taxon>
        <taxon>Tylenchomorpha</taxon>
        <taxon>Aphelenchoidea</taxon>
        <taxon>Aphelenchoididae</taxon>
        <taxon>Bursaphelenchus</taxon>
    </lineage>
</organism>
<dbReference type="EMBL" id="CAJFCW020000003">
    <property type="protein sequence ID" value="CAG9102402.1"/>
    <property type="molecule type" value="Genomic_DNA"/>
</dbReference>
<feature type="transmembrane region" description="Helical" evidence="6">
    <location>
        <begin position="152"/>
        <end position="173"/>
    </location>
</feature>
<comment type="subcellular location">
    <subcellularLocation>
        <location evidence="1">Endomembrane system</location>
        <topology evidence="1">Multi-pass membrane protein</topology>
    </subcellularLocation>
</comment>
<feature type="transmembrane region" description="Helical" evidence="6">
    <location>
        <begin position="209"/>
        <end position="233"/>
    </location>
</feature>
<keyword evidence="9" id="KW-1185">Reference proteome</keyword>
<evidence type="ECO:0000256" key="2">
    <source>
        <dbReference type="ARBA" id="ARBA00006565"/>
    </source>
</evidence>
<proteinExistence type="inferred from homology"/>
<evidence type="ECO:0000256" key="5">
    <source>
        <dbReference type="ARBA" id="ARBA00023136"/>
    </source>
</evidence>
<dbReference type="InterPro" id="IPR050911">
    <property type="entry name" value="DRAM/TMEM150_Autophagy_Mod"/>
</dbReference>
<dbReference type="PANTHER" id="PTHR21324:SF2">
    <property type="entry name" value="EG:22E5.9 PROTEIN"/>
    <property type="match status" value="1"/>
</dbReference>
<feature type="domain" description="CWH43-like N-terminal" evidence="7">
    <location>
        <begin position="29"/>
        <end position="92"/>
    </location>
</feature>
<dbReference type="Proteomes" id="UP000614601">
    <property type="component" value="Unassembled WGS sequence"/>
</dbReference>
<name>A0A811KFY4_9BILA</name>
<feature type="transmembrane region" description="Helical" evidence="6">
    <location>
        <begin position="72"/>
        <end position="95"/>
    </location>
</feature>
<evidence type="ECO:0000256" key="4">
    <source>
        <dbReference type="ARBA" id="ARBA00022989"/>
    </source>
</evidence>
<dbReference type="Proteomes" id="UP000783686">
    <property type="component" value="Unassembled WGS sequence"/>
</dbReference>
<gene>
    <name evidence="8" type="ORF">BOKJ2_LOCUS5502</name>
</gene>
<comment type="caution">
    <text evidence="8">The sequence shown here is derived from an EMBL/GenBank/DDBJ whole genome shotgun (WGS) entry which is preliminary data.</text>
</comment>
<evidence type="ECO:0000313" key="8">
    <source>
        <dbReference type="EMBL" id="CAD5214256.1"/>
    </source>
</evidence>
<dbReference type="OrthoDB" id="191706at2759"/>
<reference evidence="8" key="1">
    <citation type="submission" date="2020-09" db="EMBL/GenBank/DDBJ databases">
        <authorList>
            <person name="Kikuchi T."/>
        </authorList>
    </citation>
    <scope>NUCLEOTIDE SEQUENCE</scope>
    <source>
        <strain evidence="8">SH1</strain>
    </source>
</reference>
<evidence type="ECO:0000256" key="6">
    <source>
        <dbReference type="SAM" id="Phobius"/>
    </source>
</evidence>
<dbReference type="GO" id="GO:0012505">
    <property type="term" value="C:endomembrane system"/>
    <property type="evidence" value="ECO:0007669"/>
    <property type="project" value="UniProtKB-SubCell"/>
</dbReference>
<protein>
    <recommendedName>
        <fullName evidence="7">CWH43-like N-terminal domain-containing protein</fullName>
    </recommendedName>
</protein>
<evidence type="ECO:0000259" key="7">
    <source>
        <dbReference type="Pfam" id="PF10277"/>
    </source>
</evidence>